<dbReference type="GO" id="GO:0005829">
    <property type="term" value="C:cytosol"/>
    <property type="evidence" value="ECO:0007669"/>
    <property type="project" value="TreeGrafter"/>
</dbReference>
<proteinExistence type="inferred from homology"/>
<dbReference type="GO" id="GO:0004518">
    <property type="term" value="F:nuclease activity"/>
    <property type="evidence" value="ECO:0007669"/>
    <property type="project" value="UniProtKB-KW"/>
</dbReference>
<evidence type="ECO:0000256" key="1">
    <source>
        <dbReference type="ARBA" id="ARBA00022490"/>
    </source>
</evidence>
<evidence type="ECO:0000313" key="7">
    <source>
        <dbReference type="EMBL" id="NGY04564.1"/>
    </source>
</evidence>
<dbReference type="CDD" id="cd16964">
    <property type="entry name" value="YqgF"/>
    <property type="match status" value="1"/>
</dbReference>
<dbReference type="EC" id="3.1.-.-" evidence="5"/>
<comment type="caution">
    <text evidence="7">The sequence shown here is derived from an EMBL/GenBank/DDBJ whole genome shotgun (WGS) entry which is preliminary data.</text>
</comment>
<keyword evidence="4 5" id="KW-0378">Hydrolase</keyword>
<protein>
    <recommendedName>
        <fullName evidence="5">Putative pre-16S rRNA nuclease</fullName>
        <ecNumber evidence="5">3.1.-.-</ecNumber>
    </recommendedName>
</protein>
<name>A0A6M2BQE3_9GAMM</name>
<accession>A0A6M2BQE3</accession>
<evidence type="ECO:0000256" key="2">
    <source>
        <dbReference type="ARBA" id="ARBA00022517"/>
    </source>
</evidence>
<dbReference type="Gene3D" id="3.30.420.140">
    <property type="entry name" value="YqgF/RNase H-like domain"/>
    <property type="match status" value="1"/>
</dbReference>
<dbReference type="HAMAP" id="MF_00651">
    <property type="entry name" value="Nuclease_YqgF"/>
    <property type="match status" value="1"/>
</dbReference>
<reference evidence="7 8" key="1">
    <citation type="journal article" date="2014" name="Int. J. Syst. Evol. Microbiol.">
        <title>Solimonas terrae sp. nov., isolated from soil.</title>
        <authorList>
            <person name="Kim S.J."/>
            <person name="Moon J.Y."/>
            <person name="Weon H.Y."/>
            <person name="Ahn J.H."/>
            <person name="Chen W.M."/>
            <person name="Kwon S.W."/>
        </authorList>
    </citation>
    <scope>NUCLEOTIDE SEQUENCE [LARGE SCALE GENOMIC DNA]</scope>
    <source>
        <strain evidence="7 8">KIS83-12</strain>
    </source>
</reference>
<sequence length="137" mass="15098">MPVYLGFDHGEKRIGVALGDDLTGAARPLPALADGDWAAIERIITEWRPAALIVGLPLNEDGAEQKASVAARRFAAQLAQRYRLPVHHVDERYSSRAADDALRDARASGRMTRRIRKGDRDAQSARVILEQWLAGES</sequence>
<keyword evidence="2 5" id="KW-0690">Ribosome biogenesis</keyword>
<gene>
    <name evidence="7" type="primary">ruvX</name>
    <name evidence="7" type="ORF">G7Y85_07305</name>
</gene>
<dbReference type="EMBL" id="JAAMOW010000003">
    <property type="protein sequence ID" value="NGY04564.1"/>
    <property type="molecule type" value="Genomic_DNA"/>
</dbReference>
<dbReference type="GO" id="GO:0016788">
    <property type="term" value="F:hydrolase activity, acting on ester bonds"/>
    <property type="evidence" value="ECO:0007669"/>
    <property type="project" value="UniProtKB-UniRule"/>
</dbReference>
<organism evidence="7 8">
    <name type="scientific">Solimonas terrae</name>
    <dbReference type="NCBI Taxonomy" id="1396819"/>
    <lineage>
        <taxon>Bacteria</taxon>
        <taxon>Pseudomonadati</taxon>
        <taxon>Pseudomonadota</taxon>
        <taxon>Gammaproteobacteria</taxon>
        <taxon>Nevskiales</taxon>
        <taxon>Nevskiaceae</taxon>
        <taxon>Solimonas</taxon>
    </lineage>
</organism>
<evidence type="ECO:0000256" key="4">
    <source>
        <dbReference type="ARBA" id="ARBA00022801"/>
    </source>
</evidence>
<dbReference type="InterPro" id="IPR012337">
    <property type="entry name" value="RNaseH-like_sf"/>
</dbReference>
<dbReference type="SMART" id="SM00732">
    <property type="entry name" value="YqgFc"/>
    <property type="match status" value="1"/>
</dbReference>
<comment type="similarity">
    <text evidence="5">Belongs to the YqgF HJR family.</text>
</comment>
<dbReference type="InterPro" id="IPR005227">
    <property type="entry name" value="YqgF"/>
</dbReference>
<dbReference type="PANTHER" id="PTHR33317:SF4">
    <property type="entry name" value="POLYNUCLEOTIDYL TRANSFERASE, RIBONUCLEASE H-LIKE SUPERFAMILY PROTEIN"/>
    <property type="match status" value="1"/>
</dbReference>
<comment type="function">
    <text evidence="5">Could be a nuclease involved in processing of the 5'-end of pre-16S rRNA.</text>
</comment>
<dbReference type="PANTHER" id="PTHR33317">
    <property type="entry name" value="POLYNUCLEOTIDYL TRANSFERASE, RIBONUCLEASE H-LIKE SUPERFAMILY PROTEIN"/>
    <property type="match status" value="1"/>
</dbReference>
<dbReference type="SUPFAM" id="SSF53098">
    <property type="entry name" value="Ribonuclease H-like"/>
    <property type="match status" value="1"/>
</dbReference>
<dbReference type="Pfam" id="PF03652">
    <property type="entry name" value="RuvX"/>
    <property type="match status" value="1"/>
</dbReference>
<dbReference type="NCBIfam" id="TIGR00250">
    <property type="entry name" value="RNAse_H_YqgF"/>
    <property type="match status" value="1"/>
</dbReference>
<dbReference type="GO" id="GO:0000967">
    <property type="term" value="P:rRNA 5'-end processing"/>
    <property type="evidence" value="ECO:0007669"/>
    <property type="project" value="UniProtKB-UniRule"/>
</dbReference>
<dbReference type="Proteomes" id="UP000472676">
    <property type="component" value="Unassembled WGS sequence"/>
</dbReference>
<feature type="domain" description="YqgF/RNase H-like" evidence="6">
    <location>
        <begin position="2"/>
        <end position="98"/>
    </location>
</feature>
<evidence type="ECO:0000256" key="3">
    <source>
        <dbReference type="ARBA" id="ARBA00022722"/>
    </source>
</evidence>
<evidence type="ECO:0000313" key="8">
    <source>
        <dbReference type="Proteomes" id="UP000472676"/>
    </source>
</evidence>
<evidence type="ECO:0000256" key="5">
    <source>
        <dbReference type="HAMAP-Rule" id="MF_00651"/>
    </source>
</evidence>
<dbReference type="RefSeq" id="WP_166254187.1">
    <property type="nucleotide sequence ID" value="NZ_JAAMOW010000003.1"/>
</dbReference>
<keyword evidence="3 5" id="KW-0540">Nuclease</keyword>
<comment type="subcellular location">
    <subcellularLocation>
        <location evidence="5">Cytoplasm</location>
    </subcellularLocation>
</comment>
<keyword evidence="1 5" id="KW-0963">Cytoplasm</keyword>
<evidence type="ECO:0000259" key="6">
    <source>
        <dbReference type="SMART" id="SM00732"/>
    </source>
</evidence>
<dbReference type="InterPro" id="IPR006641">
    <property type="entry name" value="YqgF/RNaseH-like_dom"/>
</dbReference>
<dbReference type="InterPro" id="IPR037027">
    <property type="entry name" value="YqgF/RNaseH-like_dom_sf"/>
</dbReference>
<keyword evidence="8" id="KW-1185">Reference proteome</keyword>
<dbReference type="AlphaFoldDB" id="A0A6M2BQE3"/>